<gene>
    <name evidence="2" type="ORF">KTS37_02910</name>
</gene>
<feature type="transmembrane region" description="Helical" evidence="1">
    <location>
        <begin position="20"/>
        <end position="37"/>
    </location>
</feature>
<organism evidence="2 3">
    <name type="scientific">Haloarcula salina</name>
    <dbReference type="NCBI Taxonomy" id="1429914"/>
    <lineage>
        <taxon>Archaea</taxon>
        <taxon>Methanobacteriati</taxon>
        <taxon>Methanobacteriota</taxon>
        <taxon>Stenosarchaea group</taxon>
        <taxon>Halobacteria</taxon>
        <taxon>Halobacteriales</taxon>
        <taxon>Haloarculaceae</taxon>
        <taxon>Haloarcula</taxon>
    </lineage>
</organism>
<name>A0AA41KJB8_9EURY</name>
<protein>
    <submittedName>
        <fullName evidence="2">Uncharacterized protein</fullName>
    </submittedName>
</protein>
<reference evidence="2" key="1">
    <citation type="submission" date="2021-06" db="EMBL/GenBank/DDBJ databases">
        <title>New haloarchaea isolates fom saline soil.</title>
        <authorList>
            <person name="Duran-Viseras A."/>
            <person name="Sanchez-Porro C.S."/>
            <person name="Ventosa A."/>
        </authorList>
    </citation>
    <scope>NUCLEOTIDE SEQUENCE</scope>
    <source>
        <strain evidence="2">JCM 18369</strain>
    </source>
</reference>
<dbReference type="RefSeq" id="WP_162411989.1">
    <property type="nucleotide sequence ID" value="NZ_JAHQXE010000001.1"/>
</dbReference>
<accession>A0AA41KJB8</accession>
<comment type="caution">
    <text evidence="2">The sequence shown here is derived from an EMBL/GenBank/DDBJ whole genome shotgun (WGS) entry which is preliminary data.</text>
</comment>
<evidence type="ECO:0000313" key="2">
    <source>
        <dbReference type="EMBL" id="MBV0900729.1"/>
    </source>
</evidence>
<keyword evidence="1" id="KW-1133">Transmembrane helix</keyword>
<keyword evidence="3" id="KW-1185">Reference proteome</keyword>
<sequence length="69" mass="7683">MSADKQDSRRELGFSVRRFVLLVVLLIASRGAVAFVFNGNRLAGVLVVILVSILVGWLFLRYEDSRSGE</sequence>
<evidence type="ECO:0000256" key="1">
    <source>
        <dbReference type="SAM" id="Phobius"/>
    </source>
</evidence>
<evidence type="ECO:0000313" key="3">
    <source>
        <dbReference type="Proteomes" id="UP001166304"/>
    </source>
</evidence>
<dbReference type="EMBL" id="JAHQXE010000001">
    <property type="protein sequence ID" value="MBV0900729.1"/>
    <property type="molecule type" value="Genomic_DNA"/>
</dbReference>
<dbReference type="Proteomes" id="UP001166304">
    <property type="component" value="Unassembled WGS sequence"/>
</dbReference>
<keyword evidence="1" id="KW-0472">Membrane</keyword>
<keyword evidence="1" id="KW-0812">Transmembrane</keyword>
<dbReference type="AlphaFoldDB" id="A0AA41KJB8"/>
<feature type="transmembrane region" description="Helical" evidence="1">
    <location>
        <begin position="43"/>
        <end position="60"/>
    </location>
</feature>
<proteinExistence type="predicted"/>